<dbReference type="Proteomes" id="UP000285970">
    <property type="component" value="Unassembled WGS sequence"/>
</dbReference>
<feature type="compositionally biased region" description="Polar residues" evidence="1">
    <location>
        <begin position="130"/>
        <end position="142"/>
    </location>
</feature>
<feature type="compositionally biased region" description="Low complexity" evidence="1">
    <location>
        <begin position="110"/>
        <end position="125"/>
    </location>
</feature>
<feature type="region of interest" description="Disordered" evidence="1">
    <location>
        <begin position="15"/>
        <end position="37"/>
    </location>
</feature>
<reference evidence="3 4" key="1">
    <citation type="journal article" date="2018" name="Front. Microbiol.">
        <title>Novel Insights Into Bacterial Dimethylsulfoniopropionate Catabolism in the East China Sea.</title>
        <authorList>
            <person name="Liu J."/>
            <person name="Liu J."/>
            <person name="Zhang S.H."/>
            <person name="Liang J."/>
            <person name="Lin H."/>
            <person name="Song D."/>
            <person name="Yang G.P."/>
            <person name="Todd J.D."/>
            <person name="Zhang X.H."/>
        </authorList>
    </citation>
    <scope>NUCLEOTIDE SEQUENCE [LARGE SCALE GENOMIC DNA]</scope>
    <source>
        <strain evidence="3 4">ZYFD042</strain>
    </source>
</reference>
<feature type="signal peptide" evidence="2">
    <location>
        <begin position="1"/>
        <end position="21"/>
    </location>
</feature>
<evidence type="ECO:0000256" key="2">
    <source>
        <dbReference type="SAM" id="SignalP"/>
    </source>
</evidence>
<feature type="region of interest" description="Disordered" evidence="1">
    <location>
        <begin position="105"/>
        <end position="147"/>
    </location>
</feature>
<evidence type="ECO:0000313" key="3">
    <source>
        <dbReference type="EMBL" id="RWR16843.1"/>
    </source>
</evidence>
<dbReference type="RefSeq" id="WP_128218481.1">
    <property type="nucleotide sequence ID" value="NZ_RBZY01000048.1"/>
</dbReference>
<protein>
    <submittedName>
        <fullName evidence="3">Uncharacterized protein</fullName>
    </submittedName>
</protein>
<proteinExistence type="predicted"/>
<feature type="chain" id="PRO_5019056640" evidence="2">
    <location>
        <begin position="22"/>
        <end position="164"/>
    </location>
</feature>
<sequence length="164" mass="16681">MLALAVVTVTLSLSGCGPAPSASPAPSPSPTRTTGPGGYDDLAQACTAIADDLITLRTIRGSVEIGVDRDGGEAILERLDEMRSLAPSSLSGAYRSVETAIERLASQVDASPTPTPTATESGAPELPQKATPTPTSTPQGSISDIVDSATDDITAWLRNNCDGS</sequence>
<organism evidence="3 4">
    <name type="scientific">Microbacterium enclense</name>
    <dbReference type="NCBI Taxonomy" id="993073"/>
    <lineage>
        <taxon>Bacteria</taxon>
        <taxon>Bacillati</taxon>
        <taxon>Actinomycetota</taxon>
        <taxon>Actinomycetes</taxon>
        <taxon>Micrococcales</taxon>
        <taxon>Microbacteriaceae</taxon>
        <taxon>Microbacterium</taxon>
    </lineage>
</organism>
<name>A0A443J8N6_9MICO</name>
<comment type="caution">
    <text evidence="3">The sequence shown here is derived from an EMBL/GenBank/DDBJ whole genome shotgun (WGS) entry which is preliminary data.</text>
</comment>
<dbReference type="EMBL" id="RBZY01000048">
    <property type="protein sequence ID" value="RWR16843.1"/>
    <property type="molecule type" value="Genomic_DNA"/>
</dbReference>
<accession>A0A443J8N6</accession>
<keyword evidence="2" id="KW-0732">Signal</keyword>
<evidence type="ECO:0000313" key="4">
    <source>
        <dbReference type="Proteomes" id="UP000285970"/>
    </source>
</evidence>
<gene>
    <name evidence="3" type="ORF">D8Y23_12655</name>
</gene>
<dbReference type="AlphaFoldDB" id="A0A443J8N6"/>
<evidence type="ECO:0000256" key="1">
    <source>
        <dbReference type="SAM" id="MobiDB-lite"/>
    </source>
</evidence>